<dbReference type="InterPro" id="IPR013785">
    <property type="entry name" value="Aldolase_TIM"/>
</dbReference>
<proteinExistence type="predicted"/>
<dbReference type="RefSeq" id="WP_173222139.1">
    <property type="nucleotide sequence ID" value="NZ_CP048104.1"/>
</dbReference>
<dbReference type="AlphaFoldDB" id="A0A7D3Y4M5"/>
<dbReference type="InterPro" id="IPR058240">
    <property type="entry name" value="rSAM_sf"/>
</dbReference>
<evidence type="ECO:0008006" key="3">
    <source>
        <dbReference type="Google" id="ProtNLM"/>
    </source>
</evidence>
<accession>A0A7D3Y4M5</accession>
<dbReference type="Proteomes" id="UP000503088">
    <property type="component" value="Chromosome"/>
</dbReference>
<dbReference type="SUPFAM" id="SSF102114">
    <property type="entry name" value="Radical SAM enzymes"/>
    <property type="match status" value="1"/>
</dbReference>
<evidence type="ECO:0000313" key="1">
    <source>
        <dbReference type="EMBL" id="QKG84445.1"/>
    </source>
</evidence>
<dbReference type="Gene3D" id="3.20.20.70">
    <property type="entry name" value="Aldolase class I"/>
    <property type="match status" value="1"/>
</dbReference>
<organism evidence="1 2">
    <name type="scientific">Kroppenstedtia pulmonis</name>
    <dbReference type="NCBI Taxonomy" id="1380685"/>
    <lineage>
        <taxon>Bacteria</taxon>
        <taxon>Bacillati</taxon>
        <taxon>Bacillota</taxon>
        <taxon>Bacilli</taxon>
        <taxon>Bacillales</taxon>
        <taxon>Thermoactinomycetaceae</taxon>
        <taxon>Kroppenstedtia</taxon>
    </lineage>
</organism>
<gene>
    <name evidence="1" type="ORF">GXN76_08125</name>
</gene>
<dbReference type="KEGG" id="kpul:GXN76_08125"/>
<protein>
    <recommendedName>
        <fullName evidence="3">Radical SAM protein</fullName>
    </recommendedName>
</protein>
<keyword evidence="2" id="KW-1185">Reference proteome</keyword>
<name>A0A7D3Y4M5_9BACL</name>
<reference evidence="1 2" key="1">
    <citation type="submission" date="2020-01" db="EMBL/GenBank/DDBJ databases">
        <authorList>
            <person name="Gulvik C.A."/>
            <person name="Batra D.G."/>
        </authorList>
    </citation>
    <scope>NUCLEOTIDE SEQUENCE [LARGE SCALE GENOMIC DNA]</scope>
    <source>
        <strain evidence="1 2">W9323</strain>
    </source>
</reference>
<sequence length="197" mass="22420">MKRVEKLECIDEVKEAIREAKEIFPEVEINSLLMPENQHEILDIVDFALDLGVPIEVLELVWTGYNEDEYNEKRMSTKDLADILVKRGGKERIETPGVGVNLKIIDFGKTHVKLMDNSLGSHYVGTCKTCELKNACVEGFWAIRVDPEGYAQPCLLRNDLRTDLKAYLGNQKQLEEFLPLWIAAFTKGQPLPQTINT</sequence>
<evidence type="ECO:0000313" key="2">
    <source>
        <dbReference type="Proteomes" id="UP000503088"/>
    </source>
</evidence>
<dbReference type="EMBL" id="CP048104">
    <property type="protein sequence ID" value="QKG84445.1"/>
    <property type="molecule type" value="Genomic_DNA"/>
</dbReference>